<evidence type="ECO:0000313" key="2">
    <source>
        <dbReference type="EMBL" id="RYR44293.1"/>
    </source>
</evidence>
<sequence>MQLKFIWNAEHNLMISKIYDYQTAKRFQQRISDVRKGRDHLWSWIRLSIKKKLETYFTLDEGFKYRHLTNVANRAFPKSSKHTGGSTTFIKTKSILSKSLDREATLAETIKYTHTLKANKEKFADELGSFSTSGLRSSAFAASSASATSPTDPQEVVDLKEEV</sequence>
<reference evidence="2 3" key="1">
    <citation type="submission" date="2019-01" db="EMBL/GenBank/DDBJ databases">
        <title>Sequencing of cultivated peanut Arachis hypogaea provides insights into genome evolution and oil improvement.</title>
        <authorList>
            <person name="Chen X."/>
        </authorList>
    </citation>
    <scope>NUCLEOTIDE SEQUENCE [LARGE SCALE GENOMIC DNA]</scope>
    <source>
        <strain evidence="3">cv. Fuhuasheng</strain>
        <tissue evidence="2">Leaves</tissue>
    </source>
</reference>
<dbReference type="EMBL" id="SDMP01000008">
    <property type="protein sequence ID" value="RYR44293.1"/>
    <property type="molecule type" value="Genomic_DNA"/>
</dbReference>
<feature type="region of interest" description="Disordered" evidence="1">
    <location>
        <begin position="141"/>
        <end position="163"/>
    </location>
</feature>
<comment type="caution">
    <text evidence="2">The sequence shown here is derived from an EMBL/GenBank/DDBJ whole genome shotgun (WGS) entry which is preliminary data.</text>
</comment>
<organism evidence="2 3">
    <name type="scientific">Arachis hypogaea</name>
    <name type="common">Peanut</name>
    <dbReference type="NCBI Taxonomy" id="3818"/>
    <lineage>
        <taxon>Eukaryota</taxon>
        <taxon>Viridiplantae</taxon>
        <taxon>Streptophyta</taxon>
        <taxon>Embryophyta</taxon>
        <taxon>Tracheophyta</taxon>
        <taxon>Spermatophyta</taxon>
        <taxon>Magnoliopsida</taxon>
        <taxon>eudicotyledons</taxon>
        <taxon>Gunneridae</taxon>
        <taxon>Pentapetalae</taxon>
        <taxon>rosids</taxon>
        <taxon>fabids</taxon>
        <taxon>Fabales</taxon>
        <taxon>Fabaceae</taxon>
        <taxon>Papilionoideae</taxon>
        <taxon>50 kb inversion clade</taxon>
        <taxon>dalbergioids sensu lato</taxon>
        <taxon>Dalbergieae</taxon>
        <taxon>Pterocarpus clade</taxon>
        <taxon>Arachis</taxon>
    </lineage>
</organism>
<evidence type="ECO:0000256" key="1">
    <source>
        <dbReference type="SAM" id="MobiDB-lite"/>
    </source>
</evidence>
<accession>A0A445BZX5</accession>
<dbReference type="Proteomes" id="UP000289738">
    <property type="component" value="Chromosome A08"/>
</dbReference>
<evidence type="ECO:0000313" key="3">
    <source>
        <dbReference type="Proteomes" id="UP000289738"/>
    </source>
</evidence>
<protein>
    <submittedName>
        <fullName evidence="2">Uncharacterized protein</fullName>
    </submittedName>
</protein>
<dbReference type="AlphaFoldDB" id="A0A445BZX5"/>
<keyword evidence="3" id="KW-1185">Reference proteome</keyword>
<proteinExistence type="predicted"/>
<name>A0A445BZX5_ARAHY</name>
<gene>
    <name evidence="2" type="ORF">Ahy_A08g040648</name>
</gene>